<evidence type="ECO:0000256" key="1">
    <source>
        <dbReference type="SAM" id="Phobius"/>
    </source>
</evidence>
<accession>A0A3D0ZQB4</accession>
<evidence type="ECO:0000313" key="3">
    <source>
        <dbReference type="Proteomes" id="UP000263336"/>
    </source>
</evidence>
<feature type="transmembrane region" description="Helical" evidence="1">
    <location>
        <begin position="87"/>
        <end position="106"/>
    </location>
</feature>
<comment type="caution">
    <text evidence="2">The sequence shown here is derived from an EMBL/GenBank/DDBJ whole genome shotgun (WGS) entry which is preliminary data.</text>
</comment>
<feature type="transmembrane region" description="Helical" evidence="1">
    <location>
        <begin position="292"/>
        <end position="312"/>
    </location>
</feature>
<gene>
    <name evidence="2" type="ORF">DEP93_03280</name>
</gene>
<feature type="transmembrane region" description="Helical" evidence="1">
    <location>
        <begin position="138"/>
        <end position="163"/>
    </location>
</feature>
<organism evidence="2 3">
    <name type="scientific">candidate division WWE3 bacterium</name>
    <dbReference type="NCBI Taxonomy" id="2053526"/>
    <lineage>
        <taxon>Bacteria</taxon>
        <taxon>Katanobacteria</taxon>
    </lineage>
</organism>
<keyword evidence="1" id="KW-0472">Membrane</keyword>
<feature type="transmembrane region" description="Helical" evidence="1">
    <location>
        <begin position="183"/>
        <end position="204"/>
    </location>
</feature>
<sequence length="581" mass="67975">MFFKPLIFDENVYFYYAWLLKTGEKFYSEGWFDDKGPLIYVIYLLSLLTKSNYTNVFVLKIYTLIYQYITILVFYRLSKMIFYKKGPVCNILITVSFILLYTSSVFEGQYSNADNFILLPILLAILVFLKNKYNLSSLFIGISFLIKQNTALLVLPFIGLVTIEKLLIKDIQFNRRIFCIAKIYFTMFLSFLAPLSIFLIYMQIIGNQGAFLNNFLLDRIQSHLTFFNYEFFLRYYVPIVKQTYLFWIFSSLNVVSLYFYKSLKSRERYLHIFVVMWFLSSLVSVIPGGNFFPHYFIVLLPALVISTYSFLFKITDKRDLHFPILLIFFLFFAQEKTIFDQLVLLSKNVNTYVTPYDNAVLKTAEYLQENNAEGVFVYDYGPNIYTYSQVTPVFNYPFKFLYIDYSKVSSLGIYSTIKGEEEKQLLLKDLTRKSQIEWVVISAYDSVSDKEIAQLEFLNDILTNYEVAQTFDRMWIYKRSQTNDNKHTNNYSSATVQTKDGYHIIKIARSTLLPDVDVFLTCNGDTWHFPENGIEYPMEASQNATQLVLTARKRSENTAGEDCKIVSKSMSGKILEGAFKL</sequence>
<name>A0A3D0ZQB4_UNCKA</name>
<evidence type="ECO:0008006" key="4">
    <source>
        <dbReference type="Google" id="ProtNLM"/>
    </source>
</evidence>
<dbReference type="Proteomes" id="UP000263336">
    <property type="component" value="Unassembled WGS sequence"/>
</dbReference>
<feature type="transmembrane region" description="Helical" evidence="1">
    <location>
        <begin position="269"/>
        <end position="286"/>
    </location>
</feature>
<dbReference type="AlphaFoldDB" id="A0A3D0ZQB4"/>
<keyword evidence="1" id="KW-1133">Transmembrane helix</keyword>
<feature type="transmembrane region" description="Helical" evidence="1">
    <location>
        <begin position="243"/>
        <end position="260"/>
    </location>
</feature>
<dbReference type="EMBL" id="DOZN01000020">
    <property type="protein sequence ID" value="HCC42471.1"/>
    <property type="molecule type" value="Genomic_DNA"/>
</dbReference>
<evidence type="ECO:0000313" key="2">
    <source>
        <dbReference type="EMBL" id="HCC42471.1"/>
    </source>
</evidence>
<proteinExistence type="predicted"/>
<keyword evidence="1" id="KW-0812">Transmembrane</keyword>
<feature type="transmembrane region" description="Helical" evidence="1">
    <location>
        <begin position="53"/>
        <end position="75"/>
    </location>
</feature>
<protein>
    <recommendedName>
        <fullName evidence="4">Glycosyltransferase RgtA/B/C/D-like domain-containing protein</fullName>
    </recommendedName>
</protein>
<reference evidence="2 3" key="1">
    <citation type="journal article" date="2018" name="Nat. Biotechnol.">
        <title>A standardized bacterial taxonomy based on genome phylogeny substantially revises the tree of life.</title>
        <authorList>
            <person name="Parks D.H."/>
            <person name="Chuvochina M."/>
            <person name="Waite D.W."/>
            <person name="Rinke C."/>
            <person name="Skarshewski A."/>
            <person name="Chaumeil P.A."/>
            <person name="Hugenholtz P."/>
        </authorList>
    </citation>
    <scope>NUCLEOTIDE SEQUENCE [LARGE SCALE GENOMIC DNA]</scope>
    <source>
        <strain evidence="2">UBA11701</strain>
    </source>
</reference>